<dbReference type="GO" id="GO:0002143">
    <property type="term" value="P:tRNA wobble position uridine thiolation"/>
    <property type="evidence" value="ECO:0007669"/>
    <property type="project" value="TreeGrafter"/>
</dbReference>
<sequence>MTAVKCKRCKENYATVKTRKEPFCNACFLKFISLKQRKLMMTDEFYRDHFKVLYGKDLKNNGISEVVLPFDFSSSSFSALDVLVSLLKEQYVQHRGRVGFNVKIVTIFKNEEERKLFQQSWKMLRDSNMYDDQVWLQFEYHLINAETFFSDAKDLHQIVLHNEDFNSMGLDYILEDSNDYNIEVLLARCPNRNTRNDMWIFIVTHLIKKFAYQHHGCEVVLWAHSMTKLADHIIGLVVKGRGAQIAASLNSTDFDSDYGTAFKNLYPLKNTLLSELDAYCIITGLDKFVVNYTVKNDLMLTDDTEQKTVDPSKNVRLVKNMTINELARKYFDDIEGEYSNIIATVLRTGDKLKPPSKTSETADDNKDTSKCSICLNAIYSNPSDWLRNIAINRGHPIETEEEQELYKQWQASQVGIQTEEYLNLRNKVWTEGHEIPLCYGCIINLNGIKTKEIIWPKHDKDELENILNEFELSD</sequence>
<dbReference type="OrthoDB" id="25129at2759"/>
<dbReference type="PANTHER" id="PTHR20882">
    <property type="entry name" value="CYTOPLASMIC TRNA 2-THIOLATION PROTEIN 2"/>
    <property type="match status" value="1"/>
</dbReference>
<proteinExistence type="inferred from homology"/>
<dbReference type="InterPro" id="IPR019407">
    <property type="entry name" value="CTU2"/>
</dbReference>
<reference evidence="4 5" key="1">
    <citation type="submission" date="2017-04" db="EMBL/GenBank/DDBJ databases">
        <authorList>
            <person name="Afonso C.L."/>
            <person name="Miller P.J."/>
            <person name="Scott M.A."/>
            <person name="Spackman E."/>
            <person name="Goraichik I."/>
            <person name="Dimitrov K.M."/>
            <person name="Suarez D.L."/>
            <person name="Swayne D.E."/>
        </authorList>
    </citation>
    <scope>NUCLEOTIDE SEQUENCE [LARGE SCALE GENOMIC DNA]</scope>
</reference>
<dbReference type="Pfam" id="PF10288">
    <property type="entry name" value="CTU2"/>
    <property type="match status" value="1"/>
</dbReference>
<dbReference type="GO" id="GO:0016779">
    <property type="term" value="F:nucleotidyltransferase activity"/>
    <property type="evidence" value="ECO:0007669"/>
    <property type="project" value="UniProtKB-UniRule"/>
</dbReference>
<dbReference type="GO" id="GO:0000049">
    <property type="term" value="F:tRNA binding"/>
    <property type="evidence" value="ECO:0007669"/>
    <property type="project" value="InterPro"/>
</dbReference>
<comment type="pathway">
    <text evidence="3">tRNA modification; 5-methoxycarbonylmethyl-2-thiouridine-tRNA biosynthesis.</text>
</comment>
<evidence type="ECO:0000313" key="4">
    <source>
        <dbReference type="EMBL" id="SMN18401.1"/>
    </source>
</evidence>
<keyword evidence="1 3" id="KW-0963">Cytoplasm</keyword>
<dbReference type="UniPathway" id="UPA00988"/>
<gene>
    <name evidence="3" type="primary">NCS2</name>
    <name evidence="3" type="synonym">CTU2</name>
    <name evidence="4" type="ORF">KASA_0Q08723G</name>
</gene>
<dbReference type="Proteomes" id="UP000196158">
    <property type="component" value="Unassembled WGS sequence"/>
</dbReference>
<protein>
    <recommendedName>
        <fullName evidence="3">Cytoplasmic tRNA 2-thiolation protein 2</fullName>
    </recommendedName>
</protein>
<organism evidence="4 5">
    <name type="scientific">Maudiozyma saulgeensis</name>
    <dbReference type="NCBI Taxonomy" id="1789683"/>
    <lineage>
        <taxon>Eukaryota</taxon>
        <taxon>Fungi</taxon>
        <taxon>Dikarya</taxon>
        <taxon>Ascomycota</taxon>
        <taxon>Saccharomycotina</taxon>
        <taxon>Saccharomycetes</taxon>
        <taxon>Saccharomycetales</taxon>
        <taxon>Saccharomycetaceae</taxon>
        <taxon>Maudiozyma</taxon>
    </lineage>
</organism>
<name>A0A1X7QYF1_9SACH</name>
<dbReference type="HAMAP" id="MF_03054">
    <property type="entry name" value="CTU2"/>
    <property type="match status" value="1"/>
</dbReference>
<dbReference type="PANTHER" id="PTHR20882:SF14">
    <property type="entry name" value="CYTOPLASMIC TRNA 2-THIOLATION PROTEIN 2"/>
    <property type="match status" value="1"/>
</dbReference>
<evidence type="ECO:0000256" key="2">
    <source>
        <dbReference type="ARBA" id="ARBA00022694"/>
    </source>
</evidence>
<dbReference type="GO" id="GO:0032447">
    <property type="term" value="P:protein urmylation"/>
    <property type="evidence" value="ECO:0007669"/>
    <property type="project" value="UniProtKB-UniRule"/>
</dbReference>
<keyword evidence="2 3" id="KW-0819">tRNA processing</keyword>
<comment type="subcellular location">
    <subcellularLocation>
        <location evidence="3">Cytoplasm</location>
    </subcellularLocation>
</comment>
<evidence type="ECO:0000256" key="1">
    <source>
        <dbReference type="ARBA" id="ARBA00022490"/>
    </source>
</evidence>
<dbReference type="GO" id="GO:0016783">
    <property type="term" value="F:sulfurtransferase activity"/>
    <property type="evidence" value="ECO:0007669"/>
    <property type="project" value="TreeGrafter"/>
</dbReference>
<dbReference type="GO" id="GO:0005829">
    <property type="term" value="C:cytosol"/>
    <property type="evidence" value="ECO:0007669"/>
    <property type="project" value="TreeGrafter"/>
</dbReference>
<comment type="similarity">
    <text evidence="3">Belongs to the CTU2/NCS2 family.</text>
</comment>
<keyword evidence="5" id="KW-1185">Reference proteome</keyword>
<comment type="function">
    <text evidence="3">Plays a central role in 2-thiolation of mcm(5)S(2)U at tRNA wobble positions of tRNA(Lys), tRNA(Glu) and tRNA(Gln). May act by forming a heterodimer with NCS6 that ligates sulfur from thiocarboxylated URM1 onto the uridine of tRNAs at wobble position. Prior mcm(5) tRNA modification by the elongator complex is required for 2-thiolation. May also be involved in protein urmylation.</text>
</comment>
<evidence type="ECO:0000256" key="3">
    <source>
        <dbReference type="HAMAP-Rule" id="MF_03054"/>
    </source>
</evidence>
<dbReference type="EMBL" id="FXLY01000002">
    <property type="protein sequence ID" value="SMN18401.1"/>
    <property type="molecule type" value="Genomic_DNA"/>
</dbReference>
<dbReference type="STRING" id="1789683.A0A1X7QYF1"/>
<dbReference type="Gene3D" id="3.40.50.620">
    <property type="entry name" value="HUPs"/>
    <property type="match status" value="1"/>
</dbReference>
<dbReference type="InterPro" id="IPR014729">
    <property type="entry name" value="Rossmann-like_a/b/a_fold"/>
</dbReference>
<accession>A0A1X7QYF1</accession>
<evidence type="ECO:0000313" key="5">
    <source>
        <dbReference type="Proteomes" id="UP000196158"/>
    </source>
</evidence>
<dbReference type="AlphaFoldDB" id="A0A1X7QYF1"/>